<comment type="caution">
    <text evidence="1">The sequence shown here is derived from an EMBL/GenBank/DDBJ whole genome shotgun (WGS) entry which is preliminary data.</text>
</comment>
<evidence type="ECO:0000313" key="1">
    <source>
        <dbReference type="EMBL" id="MEE9657572.1"/>
    </source>
</evidence>
<organism evidence="1 2">
    <name type="scientific">Kluyvera ascorbata</name>
    <dbReference type="NCBI Taxonomy" id="51288"/>
    <lineage>
        <taxon>Bacteria</taxon>
        <taxon>Pseudomonadati</taxon>
        <taxon>Pseudomonadota</taxon>
        <taxon>Gammaproteobacteria</taxon>
        <taxon>Enterobacterales</taxon>
        <taxon>Enterobacteriaceae</taxon>
        <taxon>Kluyvera</taxon>
    </lineage>
</organism>
<proteinExistence type="predicted"/>
<keyword evidence="2" id="KW-1185">Reference proteome</keyword>
<name>A0AB35XFP2_9ENTR</name>
<dbReference type="RefSeq" id="WP_063160579.1">
    <property type="nucleotide sequence ID" value="NZ_JAZKKV010000004.1"/>
</dbReference>
<evidence type="ECO:0000313" key="2">
    <source>
        <dbReference type="Proteomes" id="UP001331691"/>
    </source>
</evidence>
<evidence type="ECO:0008006" key="3">
    <source>
        <dbReference type="Google" id="ProtNLM"/>
    </source>
</evidence>
<reference evidence="1 2" key="1">
    <citation type="submission" date="2023-10" db="EMBL/GenBank/DDBJ databases">
        <title>Wastewater isolates of ESBL- and carbapenemase-producing Gram-negative bacteria from New Zealand.</title>
        <authorList>
            <person name="Straub C."/>
            <person name="Weaver L."/>
            <person name="Cornelius A."/>
            <person name="Mcgill E."/>
            <person name="Dyet K."/>
            <person name="White L."/>
            <person name="Pattis I."/>
        </authorList>
    </citation>
    <scope>NUCLEOTIDE SEQUENCE [LARGE SCALE GENOMIC DNA]</scope>
    <source>
        <strain evidence="1 2">ESBL09</strain>
    </source>
</reference>
<sequence>MKFQPTPAIKNPETEAFAQKMAREYQTHVQRHQKGTDIYAQAYGIWKTKIDMWLKERTLVRWEVLALSDRIVSLIGRA</sequence>
<accession>A0AB35XFP2</accession>
<dbReference type="AlphaFoldDB" id="A0AB35XFP2"/>
<protein>
    <recommendedName>
        <fullName evidence="3">Integrase</fullName>
    </recommendedName>
</protein>
<gene>
    <name evidence="1" type="ORF">V4836_26320</name>
</gene>
<dbReference type="Proteomes" id="UP001331691">
    <property type="component" value="Unassembled WGS sequence"/>
</dbReference>
<dbReference type="EMBL" id="JAZKKV010000004">
    <property type="protein sequence ID" value="MEE9657572.1"/>
    <property type="molecule type" value="Genomic_DNA"/>
</dbReference>